<organism evidence="1 2">
    <name type="scientific">Candidatus Thiomargarita nelsonii</name>
    <dbReference type="NCBI Taxonomy" id="1003181"/>
    <lineage>
        <taxon>Bacteria</taxon>
        <taxon>Pseudomonadati</taxon>
        <taxon>Pseudomonadota</taxon>
        <taxon>Gammaproteobacteria</taxon>
        <taxon>Thiotrichales</taxon>
        <taxon>Thiotrichaceae</taxon>
        <taxon>Thiomargarita</taxon>
    </lineage>
</organism>
<dbReference type="PANTHER" id="PTHR35399">
    <property type="entry name" value="SLR8030 PROTEIN"/>
    <property type="match status" value="1"/>
</dbReference>
<reference evidence="1 2" key="1">
    <citation type="submission" date="2016-05" db="EMBL/GenBank/DDBJ databases">
        <title>Single-cell genome of chain-forming Candidatus Thiomargarita nelsonii and comparison to other large sulfur-oxidizing bacteria.</title>
        <authorList>
            <person name="Winkel M."/>
            <person name="Salman V."/>
            <person name="Woyke T."/>
            <person name="Schulz-Vogt H."/>
            <person name="Richter M."/>
            <person name="Flood B."/>
            <person name="Bailey J."/>
            <person name="Amann R."/>
            <person name="Mussmann M."/>
        </authorList>
    </citation>
    <scope>NUCLEOTIDE SEQUENCE [LARGE SCALE GENOMIC DNA]</scope>
    <source>
        <strain evidence="1 2">THI036</strain>
    </source>
</reference>
<dbReference type="Proteomes" id="UP000076962">
    <property type="component" value="Unassembled WGS sequence"/>
</dbReference>
<comment type="caution">
    <text evidence="1">The sequence shown here is derived from an EMBL/GenBank/DDBJ whole genome shotgun (WGS) entry which is preliminary data.</text>
</comment>
<dbReference type="EMBL" id="LUTY01001805">
    <property type="protein sequence ID" value="OAD21196.1"/>
    <property type="molecule type" value="Genomic_DNA"/>
</dbReference>
<dbReference type="AlphaFoldDB" id="A0A176RZT2"/>
<evidence type="ECO:0000313" key="2">
    <source>
        <dbReference type="Proteomes" id="UP000076962"/>
    </source>
</evidence>
<dbReference type="PANTHER" id="PTHR35399:SF2">
    <property type="entry name" value="DUF839 DOMAIN-CONTAINING PROTEIN"/>
    <property type="match status" value="1"/>
</dbReference>
<keyword evidence="2" id="KW-1185">Reference proteome</keyword>
<evidence type="ECO:0000313" key="1">
    <source>
        <dbReference type="EMBL" id="OAD21196.1"/>
    </source>
</evidence>
<feature type="non-terminal residue" evidence="1">
    <location>
        <position position="1"/>
    </location>
</feature>
<protein>
    <submittedName>
        <fullName evidence="1">Alkaline phosphatase</fullName>
    </submittedName>
</protein>
<accession>A0A176RZT2</accession>
<proteinExistence type="predicted"/>
<gene>
    <name evidence="1" type="ORF">THIOM_003041</name>
</gene>
<sequence length="119" mass="13187">PYEGPFANNKCDLEGLANPDNISFISDYNSLIIGEDTGSGHQNDMIWSYNLKSKELTRIQTTPYGSETTSPYIYKNINGFGYLMSVVQHPFGESDADQLNNADEAFAYTGYIGPFPALK</sequence>
<name>A0A176RZT2_9GAMM</name>
<dbReference type="PATRIC" id="fig|1003181.4.peg.4121"/>